<accession>A0ABU9HX92</accession>
<dbReference type="RefSeq" id="WP_341697101.1">
    <property type="nucleotide sequence ID" value="NZ_JBBYHR010000005.1"/>
</dbReference>
<dbReference type="Proteomes" id="UP001464555">
    <property type="component" value="Unassembled WGS sequence"/>
</dbReference>
<evidence type="ECO:0000313" key="2">
    <source>
        <dbReference type="Proteomes" id="UP001464555"/>
    </source>
</evidence>
<comment type="caution">
    <text evidence="1">The sequence shown here is derived from an EMBL/GenBank/DDBJ whole genome shotgun (WGS) entry which is preliminary data.</text>
</comment>
<organism evidence="1 2">
    <name type="scientific">Flavobacterium arundinis</name>
    <dbReference type="NCBI Taxonomy" id="3139143"/>
    <lineage>
        <taxon>Bacteria</taxon>
        <taxon>Pseudomonadati</taxon>
        <taxon>Bacteroidota</taxon>
        <taxon>Flavobacteriia</taxon>
        <taxon>Flavobacteriales</taxon>
        <taxon>Flavobacteriaceae</taxon>
        <taxon>Flavobacterium</taxon>
    </lineage>
</organism>
<evidence type="ECO:0000313" key="1">
    <source>
        <dbReference type="EMBL" id="MEL1244785.1"/>
    </source>
</evidence>
<dbReference type="EMBL" id="JBBYHR010000005">
    <property type="protein sequence ID" value="MEL1244785.1"/>
    <property type="molecule type" value="Genomic_DNA"/>
</dbReference>
<reference evidence="1 2" key="1">
    <citation type="submission" date="2024-04" db="EMBL/GenBank/DDBJ databases">
        <title>Flavobacterium sp. DGU11 16S ribosomal RNA gene Genome sequencing and assembly.</title>
        <authorList>
            <person name="Park S."/>
        </authorList>
    </citation>
    <scope>NUCLEOTIDE SEQUENCE [LARGE SCALE GENOMIC DNA]</scope>
    <source>
        <strain evidence="1 2">DGU11</strain>
    </source>
</reference>
<keyword evidence="2" id="KW-1185">Reference proteome</keyword>
<gene>
    <name evidence="1" type="ORF">AAEO56_10975</name>
</gene>
<sequence length="77" mass="8968">MAKDDKPIYTGIIEKDDSGNYFCGEYLLDYRQVETKFQLGDKITIKSVIENPSDKSYAKYNKKSKEFSLADKKKFIK</sequence>
<name>A0ABU9HX92_9FLAO</name>
<proteinExistence type="predicted"/>
<protein>
    <submittedName>
        <fullName evidence="1">Uncharacterized protein</fullName>
    </submittedName>
</protein>